<accession>A0A6A6N9R1</accession>
<evidence type="ECO:0000313" key="2">
    <source>
        <dbReference type="Proteomes" id="UP000467840"/>
    </source>
</evidence>
<dbReference type="EMBL" id="JAAGAX010000003">
    <property type="protein sequence ID" value="KAF2321298.1"/>
    <property type="molecule type" value="Genomic_DNA"/>
</dbReference>
<evidence type="ECO:0000313" key="1">
    <source>
        <dbReference type="EMBL" id="KAF2321298.1"/>
    </source>
</evidence>
<dbReference type="InterPro" id="IPR021109">
    <property type="entry name" value="Peptidase_aspartic_dom_sf"/>
</dbReference>
<reference evidence="1 2" key="1">
    <citation type="journal article" date="2020" name="Mol. Plant">
        <title>The Chromosome-Based Rubber Tree Genome Provides New Insights into Spurge Genome Evolution and Rubber Biosynthesis.</title>
        <authorList>
            <person name="Liu J."/>
            <person name="Shi C."/>
            <person name="Shi C.C."/>
            <person name="Li W."/>
            <person name="Zhang Q.J."/>
            <person name="Zhang Y."/>
            <person name="Li K."/>
            <person name="Lu H.F."/>
            <person name="Shi C."/>
            <person name="Zhu S.T."/>
            <person name="Xiao Z.Y."/>
            <person name="Nan H."/>
            <person name="Yue Y."/>
            <person name="Zhu X.G."/>
            <person name="Wu Y."/>
            <person name="Hong X.N."/>
            <person name="Fan G.Y."/>
            <person name="Tong Y."/>
            <person name="Zhang D."/>
            <person name="Mao C.L."/>
            <person name="Liu Y.L."/>
            <person name="Hao S.J."/>
            <person name="Liu W.Q."/>
            <person name="Lv M.Q."/>
            <person name="Zhang H.B."/>
            <person name="Liu Y."/>
            <person name="Hu-Tang G.R."/>
            <person name="Wang J.P."/>
            <person name="Wang J.H."/>
            <person name="Sun Y.H."/>
            <person name="Ni S.B."/>
            <person name="Chen W.B."/>
            <person name="Zhang X.C."/>
            <person name="Jiao Y.N."/>
            <person name="Eichler E.E."/>
            <person name="Li G.H."/>
            <person name="Liu X."/>
            <person name="Gao L.Z."/>
        </authorList>
    </citation>
    <scope>NUCLEOTIDE SEQUENCE [LARGE SCALE GENOMIC DNA]</scope>
    <source>
        <strain evidence="2">cv. GT1</strain>
        <tissue evidence="1">Leaf</tissue>
    </source>
</reference>
<proteinExistence type="predicted"/>
<dbReference type="SUPFAM" id="SSF50630">
    <property type="entry name" value="Acid proteases"/>
    <property type="match status" value="1"/>
</dbReference>
<protein>
    <recommendedName>
        <fullName evidence="3">Peptidase A2 domain-containing protein</fullName>
    </recommendedName>
</protein>
<dbReference type="Pfam" id="PF13650">
    <property type="entry name" value="Asp_protease_2"/>
    <property type="match status" value="1"/>
</dbReference>
<comment type="caution">
    <text evidence="1">The sequence shown here is derived from an EMBL/GenBank/DDBJ whole genome shotgun (WGS) entry which is preliminary data.</text>
</comment>
<dbReference type="AlphaFoldDB" id="A0A6A6N9R1"/>
<dbReference type="GO" id="GO:0006508">
    <property type="term" value="P:proteolysis"/>
    <property type="evidence" value="ECO:0007669"/>
    <property type="project" value="InterPro"/>
</dbReference>
<name>A0A6A6N9R1_HEVBR</name>
<sequence length="331" mass="37263">MEELCEELHGALDSAVDKLASEGESLRLSHLNNYAALRDENRSLWEKVDRVVKENTHLRGELDKVLGKLKEVEQQVSLVAMAVIQGGGANTLGLPWLPSRVEVLKPNSFKGSRDAKEIDNFLWSLEQYFRALGIADDARKIDHAPFVQAKPKEAIKEKMGRLFVQASLGGQEVRALVDTGASDNFLKLQEAQRLGIRFTPERGWLKAINSNPSPIHGVAHDVPVKLGEWHDNLDFSIVSMDDYACVLVWISWIRGKVGNATLSAMQIAKGIRRDEPTYLVALRHNEEPPKPILPREIEVVLDEFHDIMPQELPKRLPPKREVDHHIKPLSL</sequence>
<keyword evidence="2" id="KW-1185">Reference proteome</keyword>
<dbReference type="Gene3D" id="2.40.70.10">
    <property type="entry name" value="Acid Proteases"/>
    <property type="match status" value="1"/>
</dbReference>
<dbReference type="InterPro" id="IPR001969">
    <property type="entry name" value="Aspartic_peptidase_AS"/>
</dbReference>
<dbReference type="Proteomes" id="UP000467840">
    <property type="component" value="Chromosome 10"/>
</dbReference>
<evidence type="ECO:0008006" key="3">
    <source>
        <dbReference type="Google" id="ProtNLM"/>
    </source>
</evidence>
<dbReference type="PANTHER" id="PTHR12917:SF18">
    <property type="entry name" value="DNA DAMAGE-INDUCIBLE PROTEIN 1-LIKE"/>
    <property type="match status" value="1"/>
</dbReference>
<dbReference type="CDD" id="cd00303">
    <property type="entry name" value="retropepsin_like"/>
    <property type="match status" value="1"/>
</dbReference>
<dbReference type="PROSITE" id="PS00141">
    <property type="entry name" value="ASP_PROTEASE"/>
    <property type="match status" value="1"/>
</dbReference>
<dbReference type="PANTHER" id="PTHR12917">
    <property type="entry name" value="ASPARTYL PROTEASE DDI-RELATED"/>
    <property type="match status" value="1"/>
</dbReference>
<gene>
    <name evidence="1" type="ORF">GH714_038539</name>
</gene>
<dbReference type="GO" id="GO:0004190">
    <property type="term" value="F:aspartic-type endopeptidase activity"/>
    <property type="evidence" value="ECO:0007669"/>
    <property type="project" value="InterPro"/>
</dbReference>
<organism evidence="1 2">
    <name type="scientific">Hevea brasiliensis</name>
    <name type="common">Para rubber tree</name>
    <name type="synonym">Siphonia brasiliensis</name>
    <dbReference type="NCBI Taxonomy" id="3981"/>
    <lineage>
        <taxon>Eukaryota</taxon>
        <taxon>Viridiplantae</taxon>
        <taxon>Streptophyta</taxon>
        <taxon>Embryophyta</taxon>
        <taxon>Tracheophyta</taxon>
        <taxon>Spermatophyta</taxon>
        <taxon>Magnoliopsida</taxon>
        <taxon>eudicotyledons</taxon>
        <taxon>Gunneridae</taxon>
        <taxon>Pentapetalae</taxon>
        <taxon>rosids</taxon>
        <taxon>fabids</taxon>
        <taxon>Malpighiales</taxon>
        <taxon>Euphorbiaceae</taxon>
        <taxon>Crotonoideae</taxon>
        <taxon>Micrandreae</taxon>
        <taxon>Hevea</taxon>
    </lineage>
</organism>